<reference evidence="2" key="1">
    <citation type="submission" date="2023-10" db="EMBL/GenBank/DDBJ databases">
        <authorList>
            <person name="Chen Y."/>
            <person name="Shah S."/>
            <person name="Dougan E. K."/>
            <person name="Thang M."/>
            <person name="Chan C."/>
        </authorList>
    </citation>
    <scope>NUCLEOTIDE SEQUENCE [LARGE SCALE GENOMIC DNA]</scope>
</reference>
<dbReference type="Proteomes" id="UP001189429">
    <property type="component" value="Unassembled WGS sequence"/>
</dbReference>
<feature type="region of interest" description="Disordered" evidence="1">
    <location>
        <begin position="90"/>
        <end position="112"/>
    </location>
</feature>
<gene>
    <name evidence="2" type="ORF">PCOR1329_LOCUS28709</name>
</gene>
<feature type="compositionally biased region" description="Basic and acidic residues" evidence="1">
    <location>
        <begin position="90"/>
        <end position="101"/>
    </location>
</feature>
<evidence type="ECO:0000313" key="3">
    <source>
        <dbReference type="Proteomes" id="UP001189429"/>
    </source>
</evidence>
<accession>A0ABN9SDC0</accession>
<sequence>SSFLLLPPPRPPPPWAARGPCREVDPGGPASRREGQAASFGALHEGSHSMRRPKSLPTLKQEGAQEHLMDCHPVATELRRLDKLAALTEKTEMKQPLERRQPAAAPPAQPRSFQTTGGLVQFPKYMLIHNCHLKTLDTMRFHKEQEELARAQEESAKAQAVLSPKAPQGSHGEQSPKSRTAPPVSWGAPVLNDRAPGEVAAGSAMPLVRGGQTSNWFR</sequence>
<organism evidence="2 3">
    <name type="scientific">Prorocentrum cordatum</name>
    <dbReference type="NCBI Taxonomy" id="2364126"/>
    <lineage>
        <taxon>Eukaryota</taxon>
        <taxon>Sar</taxon>
        <taxon>Alveolata</taxon>
        <taxon>Dinophyceae</taxon>
        <taxon>Prorocentrales</taxon>
        <taxon>Prorocentraceae</taxon>
        <taxon>Prorocentrum</taxon>
    </lineage>
</organism>
<proteinExistence type="predicted"/>
<name>A0ABN9SDC0_9DINO</name>
<feature type="compositionally biased region" description="Pro residues" evidence="1">
    <location>
        <begin position="1"/>
        <end position="15"/>
    </location>
</feature>
<feature type="compositionally biased region" description="Basic and acidic residues" evidence="1">
    <location>
        <begin position="20"/>
        <end position="35"/>
    </location>
</feature>
<evidence type="ECO:0000256" key="1">
    <source>
        <dbReference type="SAM" id="MobiDB-lite"/>
    </source>
</evidence>
<comment type="caution">
    <text evidence="2">The sequence shown here is derived from an EMBL/GenBank/DDBJ whole genome shotgun (WGS) entry which is preliminary data.</text>
</comment>
<keyword evidence="3" id="KW-1185">Reference proteome</keyword>
<evidence type="ECO:0000313" key="2">
    <source>
        <dbReference type="EMBL" id="CAK0829917.1"/>
    </source>
</evidence>
<feature type="region of interest" description="Disordered" evidence="1">
    <location>
        <begin position="146"/>
        <end position="193"/>
    </location>
</feature>
<protein>
    <submittedName>
        <fullName evidence="2">Uncharacterized protein</fullName>
    </submittedName>
</protein>
<feature type="non-terminal residue" evidence="2">
    <location>
        <position position="1"/>
    </location>
</feature>
<feature type="compositionally biased region" description="Basic and acidic residues" evidence="1">
    <location>
        <begin position="146"/>
        <end position="156"/>
    </location>
</feature>
<feature type="region of interest" description="Disordered" evidence="1">
    <location>
        <begin position="1"/>
        <end position="66"/>
    </location>
</feature>
<dbReference type="EMBL" id="CAUYUJ010010650">
    <property type="protein sequence ID" value="CAK0829917.1"/>
    <property type="molecule type" value="Genomic_DNA"/>
</dbReference>